<organism evidence="1 2">
    <name type="scientific">Russula ochroleuca</name>
    <dbReference type="NCBI Taxonomy" id="152965"/>
    <lineage>
        <taxon>Eukaryota</taxon>
        <taxon>Fungi</taxon>
        <taxon>Dikarya</taxon>
        <taxon>Basidiomycota</taxon>
        <taxon>Agaricomycotina</taxon>
        <taxon>Agaricomycetes</taxon>
        <taxon>Russulales</taxon>
        <taxon>Russulaceae</taxon>
        <taxon>Russula</taxon>
    </lineage>
</organism>
<evidence type="ECO:0008006" key="3">
    <source>
        <dbReference type="Google" id="ProtNLM"/>
    </source>
</evidence>
<reference evidence="1" key="1">
    <citation type="submission" date="2019-10" db="EMBL/GenBank/DDBJ databases">
        <authorList>
            <consortium name="DOE Joint Genome Institute"/>
            <person name="Kuo A."/>
            <person name="Miyauchi S."/>
            <person name="Kiss E."/>
            <person name="Drula E."/>
            <person name="Kohler A."/>
            <person name="Sanchez-Garcia M."/>
            <person name="Andreopoulos B."/>
            <person name="Barry K.W."/>
            <person name="Bonito G."/>
            <person name="Buee M."/>
            <person name="Carver A."/>
            <person name="Chen C."/>
            <person name="Cichocki N."/>
            <person name="Clum A."/>
            <person name="Culley D."/>
            <person name="Crous P.W."/>
            <person name="Fauchery L."/>
            <person name="Girlanda M."/>
            <person name="Hayes R."/>
            <person name="Keri Z."/>
            <person name="LaButti K."/>
            <person name="Lipzen A."/>
            <person name="Lombard V."/>
            <person name="Magnuson J."/>
            <person name="Maillard F."/>
            <person name="Morin E."/>
            <person name="Murat C."/>
            <person name="Nolan M."/>
            <person name="Ohm R."/>
            <person name="Pangilinan J."/>
            <person name="Pereira M."/>
            <person name="Perotto S."/>
            <person name="Peter M."/>
            <person name="Riley R."/>
            <person name="Sitrit Y."/>
            <person name="Stielow B."/>
            <person name="Szollosi G."/>
            <person name="Zifcakova L."/>
            <person name="Stursova M."/>
            <person name="Spatafora J.W."/>
            <person name="Tedersoo L."/>
            <person name="Vaario L.-M."/>
            <person name="Yamada A."/>
            <person name="Yan M."/>
            <person name="Wang P."/>
            <person name="Xu J."/>
            <person name="Bruns T."/>
            <person name="Baldrian P."/>
            <person name="Vilgalys R."/>
            <person name="Henrissat B."/>
            <person name="Grigoriev I.V."/>
            <person name="Hibbett D."/>
            <person name="Nagy L.G."/>
            <person name="Martin F.M."/>
        </authorList>
    </citation>
    <scope>NUCLEOTIDE SEQUENCE</scope>
    <source>
        <strain evidence="1">Prilba</strain>
    </source>
</reference>
<protein>
    <recommendedName>
        <fullName evidence="3">F-box domain-containing protein</fullName>
    </recommendedName>
</protein>
<evidence type="ECO:0000313" key="1">
    <source>
        <dbReference type="EMBL" id="KAF8472240.1"/>
    </source>
</evidence>
<dbReference type="Proteomes" id="UP000759537">
    <property type="component" value="Unassembled WGS sequence"/>
</dbReference>
<keyword evidence="2" id="KW-1185">Reference proteome</keyword>
<dbReference type="AlphaFoldDB" id="A0A9P5JYJ6"/>
<reference evidence="1" key="2">
    <citation type="journal article" date="2020" name="Nat. Commun.">
        <title>Large-scale genome sequencing of mycorrhizal fungi provides insights into the early evolution of symbiotic traits.</title>
        <authorList>
            <person name="Miyauchi S."/>
            <person name="Kiss E."/>
            <person name="Kuo A."/>
            <person name="Drula E."/>
            <person name="Kohler A."/>
            <person name="Sanchez-Garcia M."/>
            <person name="Morin E."/>
            <person name="Andreopoulos B."/>
            <person name="Barry K.W."/>
            <person name="Bonito G."/>
            <person name="Buee M."/>
            <person name="Carver A."/>
            <person name="Chen C."/>
            <person name="Cichocki N."/>
            <person name="Clum A."/>
            <person name="Culley D."/>
            <person name="Crous P.W."/>
            <person name="Fauchery L."/>
            <person name="Girlanda M."/>
            <person name="Hayes R.D."/>
            <person name="Keri Z."/>
            <person name="LaButti K."/>
            <person name="Lipzen A."/>
            <person name="Lombard V."/>
            <person name="Magnuson J."/>
            <person name="Maillard F."/>
            <person name="Murat C."/>
            <person name="Nolan M."/>
            <person name="Ohm R.A."/>
            <person name="Pangilinan J."/>
            <person name="Pereira M.F."/>
            <person name="Perotto S."/>
            <person name="Peter M."/>
            <person name="Pfister S."/>
            <person name="Riley R."/>
            <person name="Sitrit Y."/>
            <person name="Stielow J.B."/>
            <person name="Szollosi G."/>
            <person name="Zifcakova L."/>
            <person name="Stursova M."/>
            <person name="Spatafora J.W."/>
            <person name="Tedersoo L."/>
            <person name="Vaario L.M."/>
            <person name="Yamada A."/>
            <person name="Yan M."/>
            <person name="Wang P."/>
            <person name="Xu J."/>
            <person name="Bruns T."/>
            <person name="Baldrian P."/>
            <person name="Vilgalys R."/>
            <person name="Dunand C."/>
            <person name="Henrissat B."/>
            <person name="Grigoriev I.V."/>
            <person name="Hibbett D."/>
            <person name="Nagy L.G."/>
            <person name="Martin F.M."/>
        </authorList>
    </citation>
    <scope>NUCLEOTIDE SEQUENCE</scope>
    <source>
        <strain evidence="1">Prilba</strain>
    </source>
</reference>
<comment type="caution">
    <text evidence="1">The sequence shown here is derived from an EMBL/GenBank/DDBJ whole genome shotgun (WGS) entry which is preliminary data.</text>
</comment>
<accession>A0A9P5JYJ6</accession>
<name>A0A9P5JYJ6_9AGAM</name>
<dbReference type="EMBL" id="WHVB01000021">
    <property type="protein sequence ID" value="KAF8472240.1"/>
    <property type="molecule type" value="Genomic_DNA"/>
</dbReference>
<dbReference type="PANTHER" id="PTHR42057:SF2">
    <property type="entry name" value="F-BOX DOMAIN PROTEIN (AFU_ORTHOLOGUE AFUA_4G00200)-RELATED"/>
    <property type="match status" value="1"/>
</dbReference>
<sequence length="382" mass="43958">MPLNILNLPPELLSEITRNVISRKDLCQLRSVNLFFDTLATPEIFKSITVCNNAKSTERFWTILHTPHVAQHVQYIKFYESGQTMAEREVRKRIEAAFSLLHQTPCLKTLDLYFNAYYEEISTSAHPCAEMAHSHQWDIVFALGSNRNPLRELRSLTFSGWLGATKFGSFFDEAPIARLTASLRHLGFSLPESSRGMAKWGARELYWKQVVVPRVLKPAVNLLESLSIVRSRAWQEVQYLDASQIPTYPRLAALSLRNVIWEEGTIGEGNIVTPSPLEEFIVRHSKTLKKLELRHCSICVKERFEPPLTYWADIYKRLAKALTELVELEVEFDIKGRLERPYVYNPHNFYSSVESLDGTRRDALALEEFKAVVKIRGMGSRR</sequence>
<dbReference type="PANTHER" id="PTHR42057">
    <property type="entry name" value="F-BOX DOMAIN PROTEIN (AFU_ORTHOLOGUE AFUA_4G00200)"/>
    <property type="match status" value="1"/>
</dbReference>
<dbReference type="OrthoDB" id="2858653at2759"/>
<gene>
    <name evidence="1" type="ORF">DFH94DRAFT_810485</name>
</gene>
<evidence type="ECO:0000313" key="2">
    <source>
        <dbReference type="Proteomes" id="UP000759537"/>
    </source>
</evidence>
<proteinExistence type="predicted"/>